<dbReference type="KEGG" id="plei:Q9312_11455"/>
<dbReference type="RefSeq" id="WP_309200986.1">
    <property type="nucleotide sequence ID" value="NZ_CP133548.1"/>
</dbReference>
<reference evidence="1 2" key="1">
    <citation type="submission" date="2023-08" db="EMBL/GenBank/DDBJ databases">
        <title>Pleionea litopenaei sp. nov., isolated from stomach of juvenile Litopenaeus vannamei.</title>
        <authorList>
            <person name="Rho A.M."/>
            <person name="Hwang C.Y."/>
        </authorList>
    </citation>
    <scope>NUCLEOTIDE SEQUENCE [LARGE SCALE GENOMIC DNA]</scope>
    <source>
        <strain evidence="1 2">HL-JVS1</strain>
    </source>
</reference>
<proteinExistence type="predicted"/>
<sequence>MKQILALATLTAVLSGCTIRLEQGEKPLEVNLNIKHDIRIKIENDVKDILNDDDLF</sequence>
<dbReference type="AlphaFoldDB" id="A0AA51RQK6"/>
<protein>
    <submittedName>
        <fullName evidence="1">Lipoprotein</fullName>
    </submittedName>
</protein>
<keyword evidence="1" id="KW-0449">Lipoprotein</keyword>
<name>A0AA51RQK6_9GAMM</name>
<evidence type="ECO:0000313" key="1">
    <source>
        <dbReference type="EMBL" id="WMS85833.1"/>
    </source>
</evidence>
<organism evidence="1 2">
    <name type="scientific">Pleionea litopenaei</name>
    <dbReference type="NCBI Taxonomy" id="3070815"/>
    <lineage>
        <taxon>Bacteria</taxon>
        <taxon>Pseudomonadati</taxon>
        <taxon>Pseudomonadota</taxon>
        <taxon>Gammaproteobacteria</taxon>
        <taxon>Oceanospirillales</taxon>
        <taxon>Pleioneaceae</taxon>
        <taxon>Pleionea</taxon>
    </lineage>
</organism>
<keyword evidence="2" id="KW-1185">Reference proteome</keyword>
<dbReference type="Proteomes" id="UP001239782">
    <property type="component" value="Chromosome"/>
</dbReference>
<dbReference type="PROSITE" id="PS51257">
    <property type="entry name" value="PROKAR_LIPOPROTEIN"/>
    <property type="match status" value="1"/>
</dbReference>
<evidence type="ECO:0000313" key="2">
    <source>
        <dbReference type="Proteomes" id="UP001239782"/>
    </source>
</evidence>
<gene>
    <name evidence="1" type="ORF">Q9312_11455</name>
</gene>
<dbReference type="EMBL" id="CP133548">
    <property type="protein sequence ID" value="WMS85833.1"/>
    <property type="molecule type" value="Genomic_DNA"/>
</dbReference>
<accession>A0AA51RQK6</accession>